<feature type="region of interest" description="Disordered" evidence="1">
    <location>
        <begin position="69"/>
        <end position="95"/>
    </location>
</feature>
<comment type="caution">
    <text evidence="2">The sequence shown here is derived from an EMBL/GenBank/DDBJ whole genome shotgun (WGS) entry which is preliminary data.</text>
</comment>
<keyword evidence="2" id="KW-0378">Hydrolase</keyword>
<organism evidence="2">
    <name type="scientific">human gut metagenome</name>
    <dbReference type="NCBI Taxonomy" id="408170"/>
    <lineage>
        <taxon>unclassified sequences</taxon>
        <taxon>metagenomes</taxon>
        <taxon>organismal metagenomes</taxon>
    </lineage>
</organism>
<accession>W1XI95</accession>
<feature type="non-terminal residue" evidence="2">
    <location>
        <position position="95"/>
    </location>
</feature>
<evidence type="ECO:0000313" key="2">
    <source>
        <dbReference type="EMBL" id="ETJ29816.1"/>
    </source>
</evidence>
<gene>
    <name evidence="2" type="ORF">Q604_UNBC15660G0001</name>
</gene>
<keyword evidence="2" id="KW-0645">Protease</keyword>
<dbReference type="GO" id="GO:0004180">
    <property type="term" value="F:carboxypeptidase activity"/>
    <property type="evidence" value="ECO:0007669"/>
    <property type="project" value="UniProtKB-KW"/>
</dbReference>
<keyword evidence="2" id="KW-0121">Carboxypeptidase</keyword>
<dbReference type="EMBL" id="AZMM01015660">
    <property type="protein sequence ID" value="ETJ29816.1"/>
    <property type="molecule type" value="Genomic_DNA"/>
</dbReference>
<feature type="compositionally biased region" description="Low complexity" evidence="1">
    <location>
        <begin position="80"/>
        <end position="95"/>
    </location>
</feature>
<name>W1XI95_9ZZZZ</name>
<protein>
    <submittedName>
        <fullName evidence="2">Membrane carboxypeptidase MrcB</fullName>
    </submittedName>
</protein>
<proteinExistence type="predicted"/>
<reference evidence="2" key="1">
    <citation type="submission" date="2013-12" db="EMBL/GenBank/DDBJ databases">
        <title>A Varibaculum cambriense genome reconstructed from a premature infant gut community with otherwise low bacterial novelty that shifts toward anaerobic metabolism during the third week of life.</title>
        <authorList>
            <person name="Brown C.T."/>
            <person name="Sharon I."/>
            <person name="Thomas B.C."/>
            <person name="Castelle C.J."/>
            <person name="Morowitz M.J."/>
            <person name="Banfield J.F."/>
        </authorList>
    </citation>
    <scope>NUCLEOTIDE SEQUENCE</scope>
</reference>
<dbReference type="AlphaFoldDB" id="W1XI95"/>
<evidence type="ECO:0000256" key="1">
    <source>
        <dbReference type="SAM" id="MobiDB-lite"/>
    </source>
</evidence>
<sequence length="95" mass="10678">MVYEELFEEGTEPTTTCDTHVVTNINRLNNKLATPGTPSFLTRKAIYIKKKHPNSATADYYMVLPSSYDTTTSETEEQSTETGENNNSNVNHENT</sequence>